<evidence type="ECO:0000313" key="5">
    <source>
        <dbReference type="Proteomes" id="UP001500620"/>
    </source>
</evidence>
<dbReference type="PROSITE" id="PS51257">
    <property type="entry name" value="PROKAR_LIPOPROTEIN"/>
    <property type="match status" value="1"/>
</dbReference>
<keyword evidence="3" id="KW-0732">Signal</keyword>
<dbReference type="InterPro" id="IPR006059">
    <property type="entry name" value="SBP"/>
</dbReference>
<comment type="caution">
    <text evidence="4">The sequence shown here is derived from an EMBL/GenBank/DDBJ whole genome shotgun (WGS) entry which is preliminary data.</text>
</comment>
<dbReference type="PANTHER" id="PTHR30061">
    <property type="entry name" value="MALTOSE-BINDING PERIPLASMIC PROTEIN"/>
    <property type="match status" value="1"/>
</dbReference>
<evidence type="ECO:0000256" key="2">
    <source>
        <dbReference type="ARBA" id="ARBA00022448"/>
    </source>
</evidence>
<evidence type="ECO:0000256" key="1">
    <source>
        <dbReference type="ARBA" id="ARBA00008520"/>
    </source>
</evidence>
<dbReference type="Pfam" id="PF13416">
    <property type="entry name" value="SBP_bac_8"/>
    <property type="match status" value="1"/>
</dbReference>
<protein>
    <recommendedName>
        <fullName evidence="6">Extracellular solute-binding protein</fullName>
    </recommendedName>
</protein>
<evidence type="ECO:0008006" key="6">
    <source>
        <dbReference type="Google" id="ProtNLM"/>
    </source>
</evidence>
<keyword evidence="5" id="KW-1185">Reference proteome</keyword>
<organism evidence="4 5">
    <name type="scientific">Dactylosporangium darangshiense</name>
    <dbReference type="NCBI Taxonomy" id="579108"/>
    <lineage>
        <taxon>Bacteria</taxon>
        <taxon>Bacillati</taxon>
        <taxon>Actinomycetota</taxon>
        <taxon>Actinomycetes</taxon>
        <taxon>Micromonosporales</taxon>
        <taxon>Micromonosporaceae</taxon>
        <taxon>Dactylosporangium</taxon>
    </lineage>
</organism>
<proteinExistence type="inferred from homology"/>
<accession>A0ABP8D7E8</accession>
<dbReference type="Gene3D" id="3.40.190.10">
    <property type="entry name" value="Periplasmic binding protein-like II"/>
    <property type="match status" value="1"/>
</dbReference>
<dbReference type="SUPFAM" id="SSF53850">
    <property type="entry name" value="Periplasmic binding protein-like II"/>
    <property type="match status" value="1"/>
</dbReference>
<evidence type="ECO:0000256" key="3">
    <source>
        <dbReference type="ARBA" id="ARBA00022729"/>
    </source>
</evidence>
<name>A0ABP8D7E8_9ACTN</name>
<sequence length="454" mass="48684">MIESRIEEEWHVTRTKFTAALTAVVLAAAALAGCGDSGGGASSDGKAVVTFWQQKFEDYQQAWFKKYVDQYNASQSKVKIDYQVVPADTWQQKLKAAQAAGKAPDVATTSYGNIAAGAAQGQFSELDGLLPAEAWSDIKDNVKSFVTINGKHYAYPMLVEPSTVLYYRTDLVKAAGLDPASPPKTWADLVTWATKLTSGNVKGMTIASTAADIAWSSWGLQYNACGYLPIADDWSKARATDPCFAKVAEFYKSLFQGNTMPRQPKVGYPDAQPYGQGEVAMMANGSWAVGQLKADYAAMIPKTAVAPFPSLDGDPSKPTATLGGWTLTVDGKTKVKQQAADFIKYLLAGDPAIMADFFKTSGFSKYTVRTSVDTALAGTPEATSDPFMKIISEQVVAHGKQEPAYPFDIALAFGTAVEASMKNTADVPKAMKTADDAINDVIQKQQLKGTAPKS</sequence>
<keyword evidence="2" id="KW-0813">Transport</keyword>
<comment type="similarity">
    <text evidence="1">Belongs to the bacterial solute-binding protein 1 family.</text>
</comment>
<dbReference type="Proteomes" id="UP001500620">
    <property type="component" value="Unassembled WGS sequence"/>
</dbReference>
<reference evidence="5" key="1">
    <citation type="journal article" date="2019" name="Int. J. Syst. Evol. Microbiol.">
        <title>The Global Catalogue of Microorganisms (GCM) 10K type strain sequencing project: providing services to taxonomists for standard genome sequencing and annotation.</title>
        <authorList>
            <consortium name="The Broad Institute Genomics Platform"/>
            <consortium name="The Broad Institute Genome Sequencing Center for Infectious Disease"/>
            <person name="Wu L."/>
            <person name="Ma J."/>
        </authorList>
    </citation>
    <scope>NUCLEOTIDE SEQUENCE [LARGE SCALE GENOMIC DNA]</scope>
    <source>
        <strain evidence="5">JCM 17441</strain>
    </source>
</reference>
<evidence type="ECO:0000313" key="4">
    <source>
        <dbReference type="EMBL" id="GAA4249257.1"/>
    </source>
</evidence>
<dbReference type="PANTHER" id="PTHR30061:SF50">
    <property type="entry name" value="MALTOSE_MALTODEXTRIN-BINDING PERIPLASMIC PROTEIN"/>
    <property type="match status" value="1"/>
</dbReference>
<dbReference type="EMBL" id="BAABAT010000007">
    <property type="protein sequence ID" value="GAA4249257.1"/>
    <property type="molecule type" value="Genomic_DNA"/>
</dbReference>
<gene>
    <name evidence="4" type="ORF">GCM10022255_032540</name>
</gene>